<feature type="region of interest" description="Disordered" evidence="1">
    <location>
        <begin position="101"/>
        <end position="154"/>
    </location>
</feature>
<evidence type="ECO:0000313" key="2">
    <source>
        <dbReference type="EMBL" id="GHH53072.1"/>
    </source>
</evidence>
<evidence type="ECO:0008006" key="4">
    <source>
        <dbReference type="Google" id="ProtNLM"/>
    </source>
</evidence>
<accession>A0A919KII2</accession>
<dbReference type="InterPro" id="IPR036388">
    <property type="entry name" value="WH-like_DNA-bd_sf"/>
</dbReference>
<gene>
    <name evidence="2" type="ORF">GCM10009090_17910</name>
</gene>
<dbReference type="RefSeq" id="WP_434029166.1">
    <property type="nucleotide sequence ID" value="NZ_BNBA01000011.1"/>
</dbReference>
<sequence length="268" mass="29147">MSNALSSACRPLQMPPTPKSVLMAMADYSDEAGRCWPSIPTLCEWTCFSRRAVIDAIAWLEKAGAIVADRSNGRHTSYVLTPSGFVQPVRHMHQCSSCTGADSAQTSASPAPDPCISRTGPVQQPHPNHQEPPITISKATTKKRRASAPIASVDRPDDVTEQTWADWLALRKAKRAPVTETVLRDARREAERAALPLTRFLEIWCLRGSQGLQADWLKPHERAGPLPNVLPLRPSASADFRGKTYAGTAIEDLPPDLRDAARAALAAS</sequence>
<reference evidence="2" key="2">
    <citation type="submission" date="2020-09" db="EMBL/GenBank/DDBJ databases">
        <authorList>
            <person name="Sun Q."/>
            <person name="Ohkuma M."/>
        </authorList>
    </citation>
    <scope>NUCLEOTIDE SEQUENCE</scope>
    <source>
        <strain evidence="2">JCM 13306</strain>
    </source>
</reference>
<organism evidence="2 3">
    <name type="scientific">Xanthomonas boreopolis</name>
    <dbReference type="NCBI Taxonomy" id="86183"/>
    <lineage>
        <taxon>Bacteria</taxon>
        <taxon>Pseudomonadati</taxon>
        <taxon>Pseudomonadota</taxon>
        <taxon>Gammaproteobacteria</taxon>
        <taxon>Lysobacterales</taxon>
        <taxon>Lysobacteraceae</taxon>
        <taxon>Xanthomonas</taxon>
    </lineage>
</organism>
<dbReference type="Pfam" id="PF13730">
    <property type="entry name" value="HTH_36"/>
    <property type="match status" value="1"/>
</dbReference>
<comment type="caution">
    <text evidence="2">The sequence shown here is derived from an EMBL/GenBank/DDBJ whole genome shotgun (WGS) entry which is preliminary data.</text>
</comment>
<dbReference type="SUPFAM" id="SSF46785">
    <property type="entry name" value="Winged helix' DNA-binding domain"/>
    <property type="match status" value="1"/>
</dbReference>
<dbReference type="Gene3D" id="1.10.10.10">
    <property type="entry name" value="Winged helix-like DNA-binding domain superfamily/Winged helix DNA-binding domain"/>
    <property type="match status" value="1"/>
</dbReference>
<evidence type="ECO:0000256" key="1">
    <source>
        <dbReference type="SAM" id="MobiDB-lite"/>
    </source>
</evidence>
<protein>
    <recommendedName>
        <fullName evidence="4">Helix-turn-helix domain-containing protein</fullName>
    </recommendedName>
</protein>
<keyword evidence="3" id="KW-1185">Reference proteome</keyword>
<evidence type="ECO:0000313" key="3">
    <source>
        <dbReference type="Proteomes" id="UP000623958"/>
    </source>
</evidence>
<proteinExistence type="predicted"/>
<dbReference type="InterPro" id="IPR036390">
    <property type="entry name" value="WH_DNA-bd_sf"/>
</dbReference>
<name>A0A919KII2_9XANT</name>
<reference evidence="2" key="1">
    <citation type="journal article" date="2014" name="Int. J. Syst. Evol. Microbiol.">
        <title>Complete genome sequence of Corynebacterium casei LMG S-19264T (=DSM 44701T), isolated from a smear-ripened cheese.</title>
        <authorList>
            <consortium name="US DOE Joint Genome Institute (JGI-PGF)"/>
            <person name="Walter F."/>
            <person name="Albersmeier A."/>
            <person name="Kalinowski J."/>
            <person name="Ruckert C."/>
        </authorList>
    </citation>
    <scope>NUCLEOTIDE SEQUENCE</scope>
    <source>
        <strain evidence="2">JCM 13306</strain>
    </source>
</reference>
<dbReference type="Proteomes" id="UP000623958">
    <property type="component" value="Unassembled WGS sequence"/>
</dbReference>
<dbReference type="EMBL" id="BNBA01000011">
    <property type="protein sequence ID" value="GHH53072.1"/>
    <property type="molecule type" value="Genomic_DNA"/>
</dbReference>
<dbReference type="AlphaFoldDB" id="A0A919KII2"/>